<organism evidence="1 2">
    <name type="scientific">Trifolium medium</name>
    <dbReference type="NCBI Taxonomy" id="97028"/>
    <lineage>
        <taxon>Eukaryota</taxon>
        <taxon>Viridiplantae</taxon>
        <taxon>Streptophyta</taxon>
        <taxon>Embryophyta</taxon>
        <taxon>Tracheophyta</taxon>
        <taxon>Spermatophyta</taxon>
        <taxon>Magnoliopsida</taxon>
        <taxon>eudicotyledons</taxon>
        <taxon>Gunneridae</taxon>
        <taxon>Pentapetalae</taxon>
        <taxon>rosids</taxon>
        <taxon>fabids</taxon>
        <taxon>Fabales</taxon>
        <taxon>Fabaceae</taxon>
        <taxon>Papilionoideae</taxon>
        <taxon>50 kb inversion clade</taxon>
        <taxon>NPAAA clade</taxon>
        <taxon>Hologalegina</taxon>
        <taxon>IRL clade</taxon>
        <taxon>Trifolieae</taxon>
        <taxon>Trifolium</taxon>
    </lineage>
</organism>
<dbReference type="Proteomes" id="UP000265520">
    <property type="component" value="Unassembled WGS sequence"/>
</dbReference>
<dbReference type="AlphaFoldDB" id="A0A392V4R9"/>
<evidence type="ECO:0000313" key="1">
    <source>
        <dbReference type="EMBL" id="MCI82432.1"/>
    </source>
</evidence>
<name>A0A392V4R9_9FABA</name>
<keyword evidence="2" id="KW-1185">Reference proteome</keyword>
<sequence length="29" mass="3434">TDGWWMAGKWATAIRVGRKEREKEASREK</sequence>
<accession>A0A392V4R9</accession>
<dbReference type="EMBL" id="LXQA011043263">
    <property type="protein sequence ID" value="MCI82432.1"/>
    <property type="molecule type" value="Genomic_DNA"/>
</dbReference>
<proteinExistence type="predicted"/>
<evidence type="ECO:0000313" key="2">
    <source>
        <dbReference type="Proteomes" id="UP000265520"/>
    </source>
</evidence>
<comment type="caution">
    <text evidence="1">The sequence shown here is derived from an EMBL/GenBank/DDBJ whole genome shotgun (WGS) entry which is preliminary data.</text>
</comment>
<reference evidence="1 2" key="1">
    <citation type="journal article" date="2018" name="Front. Plant Sci.">
        <title>Red Clover (Trifolium pratense) and Zigzag Clover (T. medium) - A Picture of Genomic Similarities and Differences.</title>
        <authorList>
            <person name="Dluhosova J."/>
            <person name="Istvanek J."/>
            <person name="Nedelnik J."/>
            <person name="Repkova J."/>
        </authorList>
    </citation>
    <scope>NUCLEOTIDE SEQUENCE [LARGE SCALE GENOMIC DNA]</scope>
    <source>
        <strain evidence="2">cv. 10/8</strain>
        <tissue evidence="1">Leaf</tissue>
    </source>
</reference>
<protein>
    <submittedName>
        <fullName evidence="1">Uncharacterized protein</fullName>
    </submittedName>
</protein>
<feature type="non-terminal residue" evidence="1">
    <location>
        <position position="1"/>
    </location>
</feature>